<dbReference type="EMBL" id="JACGCI010000037">
    <property type="protein sequence ID" value="KAF6753838.1"/>
    <property type="molecule type" value="Genomic_DNA"/>
</dbReference>
<protein>
    <submittedName>
        <fullName evidence="1">Uncharacterized protein</fullName>
    </submittedName>
</protein>
<name>A0A8H6HV86_9AGAR</name>
<evidence type="ECO:0000313" key="1">
    <source>
        <dbReference type="EMBL" id="KAF6753838.1"/>
    </source>
</evidence>
<accession>A0A8H6HV86</accession>
<comment type="caution">
    <text evidence="1">The sequence shown here is derived from an EMBL/GenBank/DDBJ whole genome shotgun (WGS) entry which is preliminary data.</text>
</comment>
<keyword evidence="2" id="KW-1185">Reference proteome</keyword>
<dbReference type="Proteomes" id="UP000521943">
    <property type="component" value="Unassembled WGS sequence"/>
</dbReference>
<gene>
    <name evidence="1" type="ORF">DFP72DRAFT_1069042</name>
</gene>
<dbReference type="OrthoDB" id="2803783at2759"/>
<dbReference type="AlphaFoldDB" id="A0A8H6HV86"/>
<evidence type="ECO:0000313" key="2">
    <source>
        <dbReference type="Proteomes" id="UP000521943"/>
    </source>
</evidence>
<organism evidence="1 2">
    <name type="scientific">Ephemerocybe angulata</name>
    <dbReference type="NCBI Taxonomy" id="980116"/>
    <lineage>
        <taxon>Eukaryota</taxon>
        <taxon>Fungi</taxon>
        <taxon>Dikarya</taxon>
        <taxon>Basidiomycota</taxon>
        <taxon>Agaricomycotina</taxon>
        <taxon>Agaricomycetes</taxon>
        <taxon>Agaricomycetidae</taxon>
        <taxon>Agaricales</taxon>
        <taxon>Agaricineae</taxon>
        <taxon>Psathyrellaceae</taxon>
        <taxon>Ephemerocybe</taxon>
    </lineage>
</organism>
<proteinExistence type="predicted"/>
<reference evidence="1 2" key="1">
    <citation type="submission" date="2020-07" db="EMBL/GenBank/DDBJ databases">
        <title>Comparative genomics of pyrophilous fungi reveals a link between fire events and developmental genes.</title>
        <authorList>
            <consortium name="DOE Joint Genome Institute"/>
            <person name="Steindorff A.S."/>
            <person name="Carver A."/>
            <person name="Calhoun S."/>
            <person name="Stillman K."/>
            <person name="Liu H."/>
            <person name="Lipzen A."/>
            <person name="Pangilinan J."/>
            <person name="Labutti K."/>
            <person name="Bruns T.D."/>
            <person name="Grigoriev I.V."/>
        </authorList>
    </citation>
    <scope>NUCLEOTIDE SEQUENCE [LARGE SCALE GENOMIC DNA]</scope>
    <source>
        <strain evidence="1 2">CBS 144469</strain>
    </source>
</reference>
<sequence>MLSPEQLEFLKPFLAEFKELQLAGKGLTAFWERLYHKFYLVWPNQQAELEAPAEPKPPKLTKGGKISKRQVEKETPPVMIYSTMKNWKDARESQIRSYYYNRTTLGRKKGQAKVNIVVAIGKKDRVLAEHQLYSKKYYADRVKAKVDTALAKIDDVASHIKVTAQILKESWDQETKEIRDEIQAEHKRLVQEKKEKDKTLKHVLEGKGQQDISPEERAIVQEAIPELLESFCEAMAAKTGWAFSVIGGGPMAANTNAPIRVCTFHEGVIPETNQTFRGWYPEFDKLFSIPFSTFAHSVFPEAVRLRGAVNIELEKVTSPAALLESGRLVGHLQYARKAGEEEAAMAVMCGYGAKSQTRL</sequence>